<dbReference type="PROSITE" id="PS50887">
    <property type="entry name" value="GGDEF"/>
    <property type="match status" value="1"/>
</dbReference>
<dbReference type="PANTHER" id="PTHR45138:SF9">
    <property type="entry name" value="DIGUANYLATE CYCLASE DGCM-RELATED"/>
    <property type="match status" value="1"/>
</dbReference>
<evidence type="ECO:0000313" key="2">
    <source>
        <dbReference type="Proteomes" id="UP000035704"/>
    </source>
</evidence>
<dbReference type="Pfam" id="PF00990">
    <property type="entry name" value="GGDEF"/>
    <property type="match status" value="1"/>
</dbReference>
<dbReference type="GO" id="GO:0043709">
    <property type="term" value="P:cell adhesion involved in single-species biofilm formation"/>
    <property type="evidence" value="ECO:0007669"/>
    <property type="project" value="TreeGrafter"/>
</dbReference>
<reference evidence="1 2" key="1">
    <citation type="submission" date="2014-10" db="EMBL/GenBank/DDBJ databases">
        <title>Genome sequence of Clostridium aceticum DSM 1496.</title>
        <authorList>
            <person name="Poehlein A."/>
            <person name="Schiel-Bengelsdorf B."/>
            <person name="Gottschalk G."/>
            <person name="Duerre P."/>
            <person name="Daniel R."/>
        </authorList>
    </citation>
    <scope>NUCLEOTIDE SEQUENCE [LARGE SCALE GENOMIC DNA]</scope>
    <source>
        <strain evidence="1 2">DSM 1496</strain>
    </source>
</reference>
<dbReference type="EMBL" id="CP009687">
    <property type="protein sequence ID" value="AKL95572.1"/>
    <property type="molecule type" value="Genomic_DNA"/>
</dbReference>
<dbReference type="InterPro" id="IPR050469">
    <property type="entry name" value="Diguanylate_Cyclase"/>
</dbReference>
<dbReference type="SMART" id="SM00267">
    <property type="entry name" value="GGDEF"/>
    <property type="match status" value="1"/>
</dbReference>
<dbReference type="InterPro" id="IPR043128">
    <property type="entry name" value="Rev_trsase/Diguanyl_cyclase"/>
</dbReference>
<dbReference type="FunFam" id="3.30.70.270:FF:000001">
    <property type="entry name" value="Diguanylate cyclase domain protein"/>
    <property type="match status" value="1"/>
</dbReference>
<dbReference type="Gene3D" id="2.60.120.260">
    <property type="entry name" value="Galactose-binding domain-like"/>
    <property type="match status" value="1"/>
</dbReference>
<dbReference type="OrthoDB" id="9809348at2"/>
<dbReference type="RefSeq" id="WP_044825110.1">
    <property type="nucleotide sequence ID" value="NZ_CP009687.1"/>
</dbReference>
<evidence type="ECO:0000313" key="1">
    <source>
        <dbReference type="EMBL" id="AKL95572.1"/>
    </source>
</evidence>
<dbReference type="NCBIfam" id="TIGR00254">
    <property type="entry name" value="GGDEF"/>
    <property type="match status" value="1"/>
</dbReference>
<dbReference type="GO" id="GO:0052621">
    <property type="term" value="F:diguanylate cyclase activity"/>
    <property type="evidence" value="ECO:0007669"/>
    <property type="project" value="TreeGrafter"/>
</dbReference>
<protein>
    <submittedName>
        <fullName evidence="1">Diguanylate cyclase</fullName>
    </submittedName>
</protein>
<keyword evidence="2" id="KW-1185">Reference proteome</keyword>
<dbReference type="KEGG" id="cace:CACET_c21250"/>
<dbReference type="InterPro" id="IPR008979">
    <property type="entry name" value="Galactose-bd-like_sf"/>
</dbReference>
<gene>
    <name evidence="1" type="ORF">CACET_c21250</name>
</gene>
<dbReference type="PATRIC" id="fig|84022.5.peg.586"/>
<dbReference type="PANTHER" id="PTHR45138">
    <property type="entry name" value="REGULATORY COMPONENTS OF SENSORY TRANSDUCTION SYSTEM"/>
    <property type="match status" value="1"/>
</dbReference>
<dbReference type="Proteomes" id="UP000035704">
    <property type="component" value="Chromosome"/>
</dbReference>
<dbReference type="Gene3D" id="3.30.70.270">
    <property type="match status" value="1"/>
</dbReference>
<dbReference type="InterPro" id="IPR011623">
    <property type="entry name" value="7TMR_DISM_rcpt_extracell_dom1"/>
</dbReference>
<dbReference type="InterPro" id="IPR029787">
    <property type="entry name" value="Nucleotide_cyclase"/>
</dbReference>
<name>A0A0D8I9A5_9CLOT</name>
<dbReference type="GO" id="GO:0005886">
    <property type="term" value="C:plasma membrane"/>
    <property type="evidence" value="ECO:0007669"/>
    <property type="project" value="TreeGrafter"/>
</dbReference>
<dbReference type="STRING" id="84022.CACET_c21250"/>
<accession>A0A0D8I9A5</accession>
<proteinExistence type="predicted"/>
<dbReference type="SUPFAM" id="SSF55073">
    <property type="entry name" value="Nucleotide cyclase"/>
    <property type="match status" value="1"/>
</dbReference>
<dbReference type="InterPro" id="IPR000160">
    <property type="entry name" value="GGDEF_dom"/>
</dbReference>
<dbReference type="Pfam" id="PF07695">
    <property type="entry name" value="7TMR-DISM_7TM"/>
    <property type="match status" value="1"/>
</dbReference>
<dbReference type="CDD" id="cd01949">
    <property type="entry name" value="GGDEF"/>
    <property type="match status" value="1"/>
</dbReference>
<dbReference type="SUPFAM" id="SSF49785">
    <property type="entry name" value="Galactose-binding domain-like"/>
    <property type="match status" value="1"/>
</dbReference>
<sequence>MRRTKAIVSVVILAIILLLLLTKNFLKIDVDQGEVKKGEIIIERVEDDRAIALDGEWEFYWNQLIDPSEFTAIEETDIEYFTVPQLWKGGDYKGVPLSERGVATYRAYFQIDMSQLEENQWIAVKMPFVYSAYKLWLNGEVISTNGEIGLNREDEIPNRRPTVIMISPKKGMNEIVLQITNHHFYRGGISKSILIGEFDYLYHIREKQITLDIFMAGSFFISGILFLLLYFNRRKEKVILYFSFVCFIFLVRALITNEIYLVQVFKDFNWEIGNRIEAGFSYVGISMVLIFLGELYNNYFPVRYIKEWKVFAGSMLICIFFLPHEIYDKLMIYTNGVQTVYVVYLSVILIKNYDKSLIDFYVLLVGKIILVTLAIHDIIITYAVIDVSTKIHIGMYIYVFSLGYALILHLYREFGKVESLMIQNDRMLKEISKMNQGLEELVEKRTRELEATNKRLYELSMLDGLTRIPNRTSFNDKLEDYWHYALEEGLSLSIIFCDIDFFKNYNDNYGHIEGDRALQKIAYLLYKRVKQDDHGFIARYGGEEFVILYLNKDSKETYEVAEELRLLVKEIKISHEFSAIADTITISLGAISDIPDKQGQATDMLNQADQALYRAKQQGRNRTCMWNNYEYKGVENPKPENVL</sequence>
<dbReference type="AlphaFoldDB" id="A0A0D8I9A5"/>
<organism evidence="1 2">
    <name type="scientific">Clostridium aceticum</name>
    <dbReference type="NCBI Taxonomy" id="84022"/>
    <lineage>
        <taxon>Bacteria</taxon>
        <taxon>Bacillati</taxon>
        <taxon>Bacillota</taxon>
        <taxon>Clostridia</taxon>
        <taxon>Eubacteriales</taxon>
        <taxon>Clostridiaceae</taxon>
        <taxon>Clostridium</taxon>
    </lineage>
</organism>
<dbReference type="GO" id="GO:1902201">
    <property type="term" value="P:negative regulation of bacterial-type flagellum-dependent cell motility"/>
    <property type="evidence" value="ECO:0007669"/>
    <property type="project" value="TreeGrafter"/>
</dbReference>